<evidence type="ECO:0000313" key="4">
    <source>
        <dbReference type="EMBL" id="MEF2965974.1"/>
    </source>
</evidence>
<organism evidence="4 5">
    <name type="scientific">Paenibacillus haidiansis</name>
    <dbReference type="NCBI Taxonomy" id="1574488"/>
    <lineage>
        <taxon>Bacteria</taxon>
        <taxon>Bacillati</taxon>
        <taxon>Bacillota</taxon>
        <taxon>Bacilli</taxon>
        <taxon>Bacillales</taxon>
        <taxon>Paenibacillaceae</taxon>
        <taxon>Paenibacillus</taxon>
    </lineage>
</organism>
<feature type="domain" description="Transcriptional regulator SgrR N-terminal HTH" evidence="3">
    <location>
        <begin position="5"/>
        <end position="102"/>
    </location>
</feature>
<dbReference type="PANTHER" id="PTHR30290:SF72">
    <property type="entry name" value="HTH-TYPE TRANSCRIPTIONAL REGULATOR SGRR"/>
    <property type="match status" value="1"/>
</dbReference>
<proteinExistence type="predicted"/>
<keyword evidence="1" id="KW-0238">DNA-binding</keyword>
<dbReference type="Proteomes" id="UP001306950">
    <property type="component" value="Unassembled WGS sequence"/>
</dbReference>
<evidence type="ECO:0000256" key="1">
    <source>
        <dbReference type="ARBA" id="ARBA00023125"/>
    </source>
</evidence>
<dbReference type="InterPro" id="IPR039424">
    <property type="entry name" value="SBP_5"/>
</dbReference>
<dbReference type="InterPro" id="IPR000914">
    <property type="entry name" value="SBP_5_dom"/>
</dbReference>
<dbReference type="InterPro" id="IPR025370">
    <property type="entry name" value="SgrR_HTH_N"/>
</dbReference>
<dbReference type="SUPFAM" id="SSF53850">
    <property type="entry name" value="Periplasmic binding protein-like II"/>
    <property type="match status" value="1"/>
</dbReference>
<reference evidence="4 5" key="1">
    <citation type="submission" date="2024-02" db="EMBL/GenBank/DDBJ databases">
        <title>A nitrogen-fixing paenibacillus bacterium.</title>
        <authorList>
            <person name="Zhang W.L."/>
            <person name="Chen S.F."/>
        </authorList>
    </citation>
    <scope>NUCLEOTIDE SEQUENCE [LARGE SCALE GENOMIC DNA]</scope>
    <source>
        <strain evidence="4 5">M1</strain>
    </source>
</reference>
<name>A0ABU7VQD2_9BACL</name>
<dbReference type="Pfam" id="PF12793">
    <property type="entry name" value="SgrR_N"/>
    <property type="match status" value="1"/>
</dbReference>
<evidence type="ECO:0000313" key="5">
    <source>
        <dbReference type="Proteomes" id="UP001306950"/>
    </source>
</evidence>
<accession>A0ABU7VQD2</accession>
<gene>
    <name evidence="4" type="ORF">V3851_09040</name>
</gene>
<dbReference type="EMBL" id="JAZHPZ010000003">
    <property type="protein sequence ID" value="MEF2965974.1"/>
    <property type="molecule type" value="Genomic_DNA"/>
</dbReference>
<evidence type="ECO:0000259" key="2">
    <source>
        <dbReference type="Pfam" id="PF00496"/>
    </source>
</evidence>
<dbReference type="Gene3D" id="3.40.190.10">
    <property type="entry name" value="Periplasmic binding protein-like II"/>
    <property type="match status" value="1"/>
</dbReference>
<comment type="caution">
    <text evidence="4">The sequence shown here is derived from an EMBL/GenBank/DDBJ whole genome shotgun (WGS) entry which is preliminary data.</text>
</comment>
<dbReference type="Pfam" id="PF00496">
    <property type="entry name" value="SBP_bac_5"/>
    <property type="match status" value="1"/>
</dbReference>
<protein>
    <submittedName>
        <fullName evidence="4">ABC transporter substrate-binding protein</fullName>
    </submittedName>
</protein>
<dbReference type="RefSeq" id="WP_331846197.1">
    <property type="nucleotide sequence ID" value="NZ_JAZHPZ010000003.1"/>
</dbReference>
<feature type="domain" description="Solute-binding protein family 5" evidence="2">
    <location>
        <begin position="177"/>
        <end position="290"/>
    </location>
</feature>
<keyword evidence="5" id="KW-1185">Reference proteome</keyword>
<evidence type="ECO:0000259" key="3">
    <source>
        <dbReference type="Pfam" id="PF12793"/>
    </source>
</evidence>
<sequence length="306" mass="35181">MLTAERYIVLLNHFAGPAAGDRDEFEVTLEDLTELFHCTERNVKLIVRKLQEEELIGWIPGRGWGNRSRIRLLAKREPFMLEFAKRLAQKGEYRTAFEFLHQFEEDKPILDRFIQWLNTQFGLEKWSGDNSCKDVCTLPVYHTPVSLDPAELYYGFDSHLIRQVFDRLVRYDTEADTIEPLLAHHWESNDAGTEWIFYLRKGVRFHHGKILNAEDVVFTLERLRSEKTNSWLLGTMERAEAVDAITVKISLRQPNWIFPRLMCSSCASILPSDWAGQDDKAFWKLPSGTGSAEIGGGSKRSATAAA</sequence>
<dbReference type="PANTHER" id="PTHR30290">
    <property type="entry name" value="PERIPLASMIC BINDING COMPONENT OF ABC TRANSPORTER"/>
    <property type="match status" value="1"/>
</dbReference>